<dbReference type="SUPFAM" id="SSF52540">
    <property type="entry name" value="P-loop containing nucleoside triphosphate hydrolases"/>
    <property type="match status" value="1"/>
</dbReference>
<dbReference type="AlphaFoldDB" id="G7WMQ0"/>
<dbReference type="InterPro" id="IPR003959">
    <property type="entry name" value="ATPase_AAA_core"/>
</dbReference>
<dbReference type="PATRIC" id="fig|1110509.7.peg.501"/>
<gene>
    <name evidence="2" type="ordered locus">Mhar_0449</name>
</gene>
<dbReference type="GO" id="GO:0006302">
    <property type="term" value="P:double-strand break repair"/>
    <property type="evidence" value="ECO:0007669"/>
    <property type="project" value="TreeGrafter"/>
</dbReference>
<proteinExistence type="predicted"/>
<dbReference type="EMBL" id="CP003117">
    <property type="protein sequence ID" value="AET63834.1"/>
    <property type="molecule type" value="Genomic_DNA"/>
</dbReference>
<evidence type="ECO:0000313" key="2">
    <source>
        <dbReference type="EMBL" id="AET63834.1"/>
    </source>
</evidence>
<evidence type="ECO:0000259" key="1">
    <source>
        <dbReference type="Pfam" id="PF13304"/>
    </source>
</evidence>
<dbReference type="GO" id="GO:0016887">
    <property type="term" value="F:ATP hydrolysis activity"/>
    <property type="evidence" value="ECO:0007669"/>
    <property type="project" value="InterPro"/>
</dbReference>
<organism evidence="2 3">
    <name type="scientific">Methanothrix harundinacea (strain 6Ac)</name>
    <name type="common">Methanosaeta harundinacea</name>
    <dbReference type="NCBI Taxonomy" id="1110509"/>
    <lineage>
        <taxon>Archaea</taxon>
        <taxon>Methanobacteriati</taxon>
        <taxon>Methanobacteriota</taxon>
        <taxon>Stenosarchaea group</taxon>
        <taxon>Methanomicrobia</taxon>
        <taxon>Methanotrichales</taxon>
        <taxon>Methanotrichaceae</taxon>
        <taxon>Methanothrix</taxon>
    </lineage>
</organism>
<dbReference type="GO" id="GO:0000731">
    <property type="term" value="P:DNA synthesis involved in DNA repair"/>
    <property type="evidence" value="ECO:0007669"/>
    <property type="project" value="TreeGrafter"/>
</dbReference>
<dbReference type="KEGG" id="mhi:Mhar_0449"/>
<sequence length="401" mass="45467">MELNGNEMRMVREIRPRNLLSFGPDTEPIALESLNVLIGPNGSGKSNLIEAISLLRAAPGDIRAVIRRGGGASDWIWKGKPDGEASIDVVISNLRGNLPLRHVLAFREENQTFRLADERIENKEPFPGFDRPYFYYSYQHGNPVLNVSTKGLHEETEERKLKPETVETDQSILAQRRDPEAYPEVSYLASVYDKIKIYREWYFGRSAIFREPQKADMRNDRLEEDFSNLGLFLNRLRGVPKAKKAILEALHDLYEGLDDFDVSIKGGTVQVFFTEGDFTIPATRLSDGTLRYLCMLAILCDPTPPPLICIEEPELGLHPDILPKVADLLNAASERTQLIVTTHSDILVDAMTERPEAVLVCEKHHGQTEIRRLDGKKLEEWLKGYRLGELWTRGALGGTRW</sequence>
<accession>G7WMQ0</accession>
<feature type="domain" description="ATPase AAA-type core" evidence="1">
    <location>
        <begin position="34"/>
        <end position="349"/>
    </location>
</feature>
<dbReference type="HOGENOM" id="CLU_035814_1_1_2"/>
<dbReference type="Pfam" id="PF13304">
    <property type="entry name" value="AAA_21"/>
    <property type="match status" value="1"/>
</dbReference>
<dbReference type="GO" id="GO:0005524">
    <property type="term" value="F:ATP binding"/>
    <property type="evidence" value="ECO:0007669"/>
    <property type="project" value="InterPro"/>
</dbReference>
<dbReference type="InterPro" id="IPR027417">
    <property type="entry name" value="P-loop_NTPase"/>
</dbReference>
<name>G7WMQ0_METH6</name>
<dbReference type="PANTHER" id="PTHR32182:SF25">
    <property type="entry name" value="SLR1056 PROTEIN"/>
    <property type="match status" value="1"/>
</dbReference>
<dbReference type="PIRSF" id="PIRSF029347">
    <property type="entry name" value="RecF"/>
    <property type="match status" value="1"/>
</dbReference>
<keyword evidence="3" id="KW-1185">Reference proteome</keyword>
<protein>
    <recommendedName>
        <fullName evidence="1">ATPase AAA-type core domain-containing protein</fullName>
    </recommendedName>
</protein>
<dbReference type="PANTHER" id="PTHR32182">
    <property type="entry name" value="DNA REPLICATION AND REPAIR PROTEIN RECF"/>
    <property type="match status" value="1"/>
</dbReference>
<evidence type="ECO:0000313" key="3">
    <source>
        <dbReference type="Proteomes" id="UP000005877"/>
    </source>
</evidence>
<dbReference type="Proteomes" id="UP000005877">
    <property type="component" value="Chromosome"/>
</dbReference>
<reference evidence="2 3" key="1">
    <citation type="journal article" date="2012" name="PLoS ONE">
        <title>The genome characteristics and predicted function of methyl-group oxidation pathway in the obligate aceticlastic methanogens, Methanosaeta spp.</title>
        <authorList>
            <person name="Zhu J."/>
            <person name="Zheng H."/>
            <person name="Ai G."/>
            <person name="Zhang G."/>
            <person name="Liu D."/>
            <person name="Liu X."/>
            <person name="Dong X."/>
        </authorList>
    </citation>
    <scope>NUCLEOTIDE SEQUENCE [LARGE SCALE GENOMIC DNA]</scope>
    <source>
        <strain evidence="2 3">6Ac</strain>
    </source>
</reference>
<dbReference type="InterPro" id="IPR014555">
    <property type="entry name" value="RecF-like"/>
</dbReference>
<dbReference type="Gene3D" id="3.40.50.300">
    <property type="entry name" value="P-loop containing nucleotide triphosphate hydrolases"/>
    <property type="match status" value="1"/>
</dbReference>
<dbReference type="STRING" id="1110509.Mhar_0449"/>